<proteinExistence type="inferred from homology"/>
<sequence length="77" mass="8685">MSNFTNNLQDIFLNEARKTKMQVTLYLINGFQLKGNVTGFDTFTVVLNCDGKQMMVYKHAISTITPLNPILLGSEEI</sequence>
<organism evidence="5 6">
    <name type="scientific">Clostridium estertheticum</name>
    <dbReference type="NCBI Taxonomy" id="238834"/>
    <lineage>
        <taxon>Bacteria</taxon>
        <taxon>Bacillati</taxon>
        <taxon>Bacillota</taxon>
        <taxon>Clostridia</taxon>
        <taxon>Eubacteriales</taxon>
        <taxon>Clostridiaceae</taxon>
        <taxon>Clostridium</taxon>
    </lineage>
</organism>
<evidence type="ECO:0000313" key="6">
    <source>
        <dbReference type="Proteomes" id="UP000342249"/>
    </source>
</evidence>
<dbReference type="AlphaFoldDB" id="A0A5N7IPM8"/>
<dbReference type="RefSeq" id="WP_162523176.1">
    <property type="nucleotide sequence ID" value="NZ_SPSE01000033.1"/>
</dbReference>
<feature type="domain" description="Sm" evidence="4">
    <location>
        <begin position="10"/>
        <end position="70"/>
    </location>
</feature>
<name>A0A5N7IPM8_9CLOT</name>
<dbReference type="HAMAP" id="MF_00436">
    <property type="entry name" value="Hfq"/>
    <property type="match status" value="1"/>
</dbReference>
<evidence type="ECO:0000256" key="2">
    <source>
        <dbReference type="ARBA" id="ARBA00023016"/>
    </source>
</evidence>
<dbReference type="PANTHER" id="PTHR34772:SF1">
    <property type="entry name" value="RNA-BINDING PROTEIN HFQ"/>
    <property type="match status" value="1"/>
</dbReference>
<dbReference type="GO" id="GO:0043487">
    <property type="term" value="P:regulation of RNA stability"/>
    <property type="evidence" value="ECO:0007669"/>
    <property type="project" value="TreeGrafter"/>
</dbReference>
<comment type="subunit">
    <text evidence="3">Homohexamer.</text>
</comment>
<comment type="similarity">
    <text evidence="3">Belongs to the Hfq family.</text>
</comment>
<dbReference type="Pfam" id="PF17209">
    <property type="entry name" value="Hfq"/>
    <property type="match status" value="1"/>
</dbReference>
<dbReference type="InterPro" id="IPR047575">
    <property type="entry name" value="Sm"/>
</dbReference>
<dbReference type="EMBL" id="SPSF01000032">
    <property type="protein sequence ID" value="MPQ62917.1"/>
    <property type="molecule type" value="Genomic_DNA"/>
</dbReference>
<evidence type="ECO:0000259" key="4">
    <source>
        <dbReference type="PROSITE" id="PS52002"/>
    </source>
</evidence>
<comment type="caution">
    <text evidence="5">The sequence shown here is derived from an EMBL/GenBank/DDBJ whole genome shotgun (WGS) entry which is preliminary data.</text>
</comment>
<dbReference type="SUPFAM" id="SSF50182">
    <property type="entry name" value="Sm-like ribonucleoproteins"/>
    <property type="match status" value="1"/>
</dbReference>
<dbReference type="InterPro" id="IPR005001">
    <property type="entry name" value="Hfq"/>
</dbReference>
<dbReference type="GO" id="GO:0006355">
    <property type="term" value="P:regulation of DNA-templated transcription"/>
    <property type="evidence" value="ECO:0007669"/>
    <property type="project" value="InterPro"/>
</dbReference>
<dbReference type="GO" id="GO:0005829">
    <property type="term" value="C:cytosol"/>
    <property type="evidence" value="ECO:0007669"/>
    <property type="project" value="TreeGrafter"/>
</dbReference>
<dbReference type="PROSITE" id="PS52002">
    <property type="entry name" value="SM"/>
    <property type="match status" value="1"/>
</dbReference>
<dbReference type="GO" id="GO:0045974">
    <property type="term" value="P:regulation of translation, ncRNA-mediated"/>
    <property type="evidence" value="ECO:0007669"/>
    <property type="project" value="TreeGrafter"/>
</dbReference>
<keyword evidence="2 3" id="KW-0346">Stress response</keyword>
<dbReference type="PANTHER" id="PTHR34772">
    <property type="entry name" value="RNA-BINDING PROTEIN HFQ"/>
    <property type="match status" value="1"/>
</dbReference>
<dbReference type="NCBIfam" id="NF001602">
    <property type="entry name" value="PRK00395.1"/>
    <property type="match status" value="1"/>
</dbReference>
<evidence type="ECO:0000256" key="1">
    <source>
        <dbReference type="ARBA" id="ARBA00022884"/>
    </source>
</evidence>
<evidence type="ECO:0000313" key="5">
    <source>
        <dbReference type="EMBL" id="MPQ62917.1"/>
    </source>
</evidence>
<gene>
    <name evidence="3 5" type="primary">hfq</name>
    <name evidence="5" type="ORF">E4V82_12460</name>
</gene>
<dbReference type="Gene3D" id="2.30.30.100">
    <property type="match status" value="1"/>
</dbReference>
<dbReference type="InterPro" id="IPR010920">
    <property type="entry name" value="LSM_dom_sf"/>
</dbReference>
<dbReference type="GO" id="GO:0003723">
    <property type="term" value="F:RNA binding"/>
    <property type="evidence" value="ECO:0007669"/>
    <property type="project" value="UniProtKB-UniRule"/>
</dbReference>
<dbReference type="CDD" id="cd01716">
    <property type="entry name" value="Hfq"/>
    <property type="match status" value="1"/>
</dbReference>
<protein>
    <recommendedName>
        <fullName evidence="3">RNA-binding protein Hfq</fullName>
    </recommendedName>
</protein>
<reference evidence="5" key="1">
    <citation type="journal article" date="2019" name="Lett. Appl. Microbiol.">
        <title>A case of 'blown pack' spoilage of vacuum-packaged pork likely associated with Clostridium estertheticum in Canada.</title>
        <authorList>
            <person name="Zhang P."/>
            <person name="Ward P."/>
            <person name="McMullen L.M."/>
            <person name="Yang X."/>
        </authorList>
    </citation>
    <scope>NUCLEOTIDE SEQUENCE [LARGE SCALE GENOMIC DNA]</scope>
    <source>
        <strain evidence="5">MA19</strain>
    </source>
</reference>
<dbReference type="NCBIfam" id="TIGR02383">
    <property type="entry name" value="Hfq"/>
    <property type="match status" value="1"/>
</dbReference>
<comment type="function">
    <text evidence="3">RNA chaperone that binds small regulatory RNA (sRNAs) and mRNAs to facilitate mRNA translational regulation in response to envelope stress, environmental stress and changes in metabolite concentrations. Also binds with high specificity to tRNAs.</text>
</comment>
<keyword evidence="1 3" id="KW-0694">RNA-binding</keyword>
<accession>A0A5N7IPM8</accession>
<dbReference type="Proteomes" id="UP000342249">
    <property type="component" value="Unassembled WGS sequence"/>
</dbReference>
<evidence type="ECO:0000256" key="3">
    <source>
        <dbReference type="HAMAP-Rule" id="MF_00436"/>
    </source>
</evidence>